<keyword evidence="3" id="KW-0808">Transferase</keyword>
<dbReference type="Pfam" id="PF01035">
    <property type="entry name" value="DNA_binding_1"/>
    <property type="match status" value="1"/>
</dbReference>
<evidence type="ECO:0000256" key="1">
    <source>
        <dbReference type="ARBA" id="ARBA00022763"/>
    </source>
</evidence>
<keyword evidence="4" id="KW-1185">Reference proteome</keyword>
<accession>A0ABX7PIN6</accession>
<dbReference type="PANTHER" id="PTHR42942">
    <property type="entry name" value="6-O-METHYLGUANINE DNA METHYLTRANSFERASE"/>
    <property type="match status" value="1"/>
</dbReference>
<organism evidence="3 4">
    <name type="scientific">Nocardioides aromaticivorans</name>
    <dbReference type="NCBI Taxonomy" id="200618"/>
    <lineage>
        <taxon>Bacteria</taxon>
        <taxon>Bacillati</taxon>
        <taxon>Actinomycetota</taxon>
        <taxon>Actinomycetes</taxon>
        <taxon>Propionibacteriales</taxon>
        <taxon>Nocardioidaceae</taxon>
        <taxon>Nocardioides</taxon>
    </lineage>
</organism>
<name>A0ABX7PIN6_9ACTN</name>
<proteinExistence type="predicted"/>
<dbReference type="SUPFAM" id="SSF46767">
    <property type="entry name" value="Methylated DNA-protein cysteine methyltransferase, C-terminal domain"/>
    <property type="match status" value="1"/>
</dbReference>
<dbReference type="EMBL" id="CP022295">
    <property type="protein sequence ID" value="QSR25719.1"/>
    <property type="molecule type" value="Genomic_DNA"/>
</dbReference>
<dbReference type="InterPro" id="IPR036217">
    <property type="entry name" value="MethylDNA_cys_MeTrfase_DNAb"/>
</dbReference>
<dbReference type="Gene3D" id="1.10.10.10">
    <property type="entry name" value="Winged helix-like DNA-binding domain superfamily/Winged helix DNA-binding domain"/>
    <property type="match status" value="1"/>
</dbReference>
<reference evidence="3 4" key="1">
    <citation type="submission" date="2017-06" db="EMBL/GenBank/DDBJ databases">
        <title>Complete Genome Sequence of the Soil Carbazole-Degrading Bacterium Nocardioides aromaticivorans IC177.</title>
        <authorList>
            <person name="Vejarano F."/>
            <person name="Suzuki-Minakuchi C."/>
            <person name="Ohtsubo Y."/>
            <person name="Tsuda M."/>
            <person name="Okada K."/>
            <person name="Nojiri H."/>
        </authorList>
    </citation>
    <scope>NUCLEOTIDE SEQUENCE [LARGE SCALE GENOMIC DNA]</scope>
    <source>
        <strain evidence="3 4">IC177</strain>
    </source>
</reference>
<dbReference type="InterPro" id="IPR052520">
    <property type="entry name" value="ATL_DNA_repair"/>
</dbReference>
<dbReference type="GO" id="GO:0008168">
    <property type="term" value="F:methyltransferase activity"/>
    <property type="evidence" value="ECO:0007669"/>
    <property type="project" value="UniProtKB-KW"/>
</dbReference>
<dbReference type="InterPro" id="IPR014048">
    <property type="entry name" value="MethylDNA_cys_MeTrfase_DNA-bd"/>
</dbReference>
<keyword evidence="1" id="KW-0227">DNA damage</keyword>
<sequence>MDGPVDEGYVESVLELVERVPEGRVTTYGALAAVAGGGPRQIGSVMARYGAPVPWWRVVRADGTLPDSHGDRARENYLAEGTPLRASGGLDMSRAFWDPATGD</sequence>
<feature type="domain" description="Methylated-DNA-[protein]-cysteine S-methyltransferase DNA binding" evidence="2">
    <location>
        <begin position="11"/>
        <end position="78"/>
    </location>
</feature>
<dbReference type="PANTHER" id="PTHR42942:SF1">
    <property type="entry name" value="ALKYLTRANSFERASE-LIKE PROTEIN 1"/>
    <property type="match status" value="1"/>
</dbReference>
<dbReference type="CDD" id="cd06445">
    <property type="entry name" value="ATase"/>
    <property type="match status" value="1"/>
</dbReference>
<gene>
    <name evidence="3" type="ORF">CFH99_08795</name>
</gene>
<keyword evidence="3" id="KW-0489">Methyltransferase</keyword>
<evidence type="ECO:0000313" key="3">
    <source>
        <dbReference type="EMBL" id="QSR25719.1"/>
    </source>
</evidence>
<dbReference type="InterPro" id="IPR036388">
    <property type="entry name" value="WH-like_DNA-bd_sf"/>
</dbReference>
<evidence type="ECO:0000313" key="4">
    <source>
        <dbReference type="Proteomes" id="UP000662818"/>
    </source>
</evidence>
<dbReference type="GO" id="GO:0032259">
    <property type="term" value="P:methylation"/>
    <property type="evidence" value="ECO:0007669"/>
    <property type="project" value="UniProtKB-KW"/>
</dbReference>
<protein>
    <submittedName>
        <fullName evidence="3">Cysteine methyltransferase</fullName>
    </submittedName>
</protein>
<dbReference type="Proteomes" id="UP000662818">
    <property type="component" value="Chromosome"/>
</dbReference>
<evidence type="ECO:0000259" key="2">
    <source>
        <dbReference type="Pfam" id="PF01035"/>
    </source>
</evidence>